<dbReference type="FunCoup" id="A0A409Y0M0">
    <property type="interactions" value="67"/>
</dbReference>
<dbReference type="GO" id="GO:0003684">
    <property type="term" value="F:damaged DNA binding"/>
    <property type="evidence" value="ECO:0007669"/>
    <property type="project" value="TreeGrafter"/>
</dbReference>
<dbReference type="GO" id="GO:0006284">
    <property type="term" value="P:base-excision repair"/>
    <property type="evidence" value="ECO:0007669"/>
    <property type="project" value="TreeGrafter"/>
</dbReference>
<proteinExistence type="inferred from homology"/>
<dbReference type="GO" id="GO:0006260">
    <property type="term" value="P:DNA replication"/>
    <property type="evidence" value="ECO:0007669"/>
    <property type="project" value="InterPro"/>
</dbReference>
<gene>
    <name evidence="4" type="ORF">CVT26_010487</name>
</gene>
<evidence type="ECO:0008006" key="6">
    <source>
        <dbReference type="Google" id="ProtNLM"/>
    </source>
</evidence>
<evidence type="ECO:0000256" key="1">
    <source>
        <dbReference type="ARBA" id="ARBA00004123"/>
    </source>
</evidence>
<protein>
    <recommendedName>
        <fullName evidence="6">Replication factor A protein 3</fullName>
    </recommendedName>
</protein>
<evidence type="ECO:0000313" key="4">
    <source>
        <dbReference type="EMBL" id="PPQ96493.1"/>
    </source>
</evidence>
<dbReference type="PANTHER" id="PTHR15114">
    <property type="entry name" value="REPLICATION PROTEIN A3"/>
    <property type="match status" value="1"/>
</dbReference>
<evidence type="ECO:0000256" key="2">
    <source>
        <dbReference type="ARBA" id="ARBA00009761"/>
    </source>
</evidence>
<dbReference type="GO" id="GO:0006289">
    <property type="term" value="P:nucleotide-excision repair"/>
    <property type="evidence" value="ECO:0007669"/>
    <property type="project" value="TreeGrafter"/>
</dbReference>
<dbReference type="EMBL" id="NHYE01001365">
    <property type="protein sequence ID" value="PPQ96493.1"/>
    <property type="molecule type" value="Genomic_DNA"/>
</dbReference>
<dbReference type="GO" id="GO:0003697">
    <property type="term" value="F:single-stranded DNA binding"/>
    <property type="evidence" value="ECO:0007669"/>
    <property type="project" value="TreeGrafter"/>
</dbReference>
<organism evidence="4 5">
    <name type="scientific">Gymnopilus dilepis</name>
    <dbReference type="NCBI Taxonomy" id="231916"/>
    <lineage>
        <taxon>Eukaryota</taxon>
        <taxon>Fungi</taxon>
        <taxon>Dikarya</taxon>
        <taxon>Basidiomycota</taxon>
        <taxon>Agaricomycotina</taxon>
        <taxon>Agaricomycetes</taxon>
        <taxon>Agaricomycetidae</taxon>
        <taxon>Agaricales</taxon>
        <taxon>Agaricineae</taxon>
        <taxon>Hymenogastraceae</taxon>
        <taxon>Gymnopilus</taxon>
    </lineage>
</organism>
<dbReference type="InterPro" id="IPR012340">
    <property type="entry name" value="NA-bd_OB-fold"/>
</dbReference>
<keyword evidence="5" id="KW-1185">Reference proteome</keyword>
<name>A0A409Y0M0_9AGAR</name>
<dbReference type="PANTHER" id="PTHR15114:SF1">
    <property type="entry name" value="REPLICATION PROTEIN A 14 KDA SUBUNIT"/>
    <property type="match status" value="1"/>
</dbReference>
<dbReference type="OrthoDB" id="188186at2759"/>
<dbReference type="SUPFAM" id="SSF50249">
    <property type="entry name" value="Nucleic acid-binding proteins"/>
    <property type="match status" value="1"/>
</dbReference>
<dbReference type="AlphaFoldDB" id="A0A409Y0M0"/>
<dbReference type="Gene3D" id="2.40.50.140">
    <property type="entry name" value="Nucleic acid-binding proteins"/>
    <property type="match status" value="1"/>
</dbReference>
<dbReference type="GO" id="GO:0005662">
    <property type="term" value="C:DNA replication factor A complex"/>
    <property type="evidence" value="ECO:0007669"/>
    <property type="project" value="TreeGrafter"/>
</dbReference>
<dbReference type="GO" id="GO:0000724">
    <property type="term" value="P:double-strand break repair via homologous recombination"/>
    <property type="evidence" value="ECO:0007669"/>
    <property type="project" value="TreeGrafter"/>
</dbReference>
<dbReference type="InterPro" id="IPR013970">
    <property type="entry name" value="Rfa2"/>
</dbReference>
<sequence>MSQVQSLEKSTRVNASMLPLFKGKMVRLTGKVVQVDKENGVFIVEASDGGQVAVLDNKNVTVKDPIVEVIGKVIEDNCISMATCVNMGCDLDLKLVNDVVNLIHDPRFFGKIF</sequence>
<dbReference type="InParanoid" id="A0A409Y0M0"/>
<evidence type="ECO:0000256" key="3">
    <source>
        <dbReference type="ARBA" id="ARBA00023242"/>
    </source>
</evidence>
<evidence type="ECO:0000313" key="5">
    <source>
        <dbReference type="Proteomes" id="UP000284706"/>
    </source>
</evidence>
<dbReference type="STRING" id="231916.A0A409Y0M0"/>
<accession>A0A409Y0M0</accession>
<keyword evidence="3" id="KW-0539">Nucleus</keyword>
<comment type="subcellular location">
    <subcellularLocation>
        <location evidence="1">Nucleus</location>
    </subcellularLocation>
</comment>
<dbReference type="Pfam" id="PF08661">
    <property type="entry name" value="Rep_fac-A_3"/>
    <property type="match status" value="1"/>
</dbReference>
<reference evidence="4 5" key="1">
    <citation type="journal article" date="2018" name="Evol. Lett.">
        <title>Horizontal gene cluster transfer increased hallucinogenic mushroom diversity.</title>
        <authorList>
            <person name="Reynolds H.T."/>
            <person name="Vijayakumar V."/>
            <person name="Gluck-Thaler E."/>
            <person name="Korotkin H.B."/>
            <person name="Matheny P.B."/>
            <person name="Slot J.C."/>
        </authorList>
    </citation>
    <scope>NUCLEOTIDE SEQUENCE [LARGE SCALE GENOMIC DNA]</scope>
    <source>
        <strain evidence="4 5">SRW20</strain>
    </source>
</reference>
<dbReference type="GO" id="GO:0006298">
    <property type="term" value="P:mismatch repair"/>
    <property type="evidence" value="ECO:0007669"/>
    <property type="project" value="TreeGrafter"/>
</dbReference>
<dbReference type="GO" id="GO:0035861">
    <property type="term" value="C:site of double-strand break"/>
    <property type="evidence" value="ECO:0007669"/>
    <property type="project" value="TreeGrafter"/>
</dbReference>
<comment type="caution">
    <text evidence="4">The sequence shown here is derived from an EMBL/GenBank/DDBJ whole genome shotgun (WGS) entry which is preliminary data.</text>
</comment>
<dbReference type="Proteomes" id="UP000284706">
    <property type="component" value="Unassembled WGS sequence"/>
</dbReference>
<comment type="similarity">
    <text evidence="2">Belongs to the replication factor A protein 3 family.</text>
</comment>